<evidence type="ECO:0000256" key="1">
    <source>
        <dbReference type="ARBA" id="ARBA00001941"/>
    </source>
</evidence>
<dbReference type="Pfam" id="PF02779">
    <property type="entry name" value="Transket_pyr"/>
    <property type="match status" value="1"/>
</dbReference>
<reference evidence="16" key="1">
    <citation type="journal article" date="2015" name="PLoS Genet.">
        <title>Genome Sequence and Transcriptome Analyses of Chrysochromulina tobin: Metabolic Tools for Enhanced Algal Fitness in the Prominent Order Prymnesiales (Haptophyceae).</title>
        <authorList>
            <person name="Hovde B.T."/>
            <person name="Deodato C.R."/>
            <person name="Hunsperger H.M."/>
            <person name="Ryken S.A."/>
            <person name="Yost W."/>
            <person name="Jha R.K."/>
            <person name="Patterson J."/>
            <person name="Monnat R.J. Jr."/>
            <person name="Barlow S.B."/>
            <person name="Starkenburg S.R."/>
            <person name="Cattolico R.A."/>
        </authorList>
    </citation>
    <scope>NUCLEOTIDE SEQUENCE</scope>
    <source>
        <strain evidence="16">CCMP291</strain>
    </source>
</reference>
<dbReference type="Gene3D" id="3.40.50.970">
    <property type="match status" value="2"/>
</dbReference>
<dbReference type="SUPFAM" id="SSF52518">
    <property type="entry name" value="Thiamin diphosphate-binding fold (THDP-binding)"/>
    <property type="match status" value="2"/>
</dbReference>
<dbReference type="InterPro" id="IPR049557">
    <property type="entry name" value="Transketolase_CS"/>
</dbReference>
<feature type="binding site" evidence="10">
    <location>
        <position position="526"/>
    </location>
    <ligand>
        <name>substrate</name>
    </ligand>
</feature>
<keyword evidence="16" id="KW-1185">Reference proteome</keyword>
<sequence>MDRVLQFNFGYLPPKEGLTSSLPLATLSSKRQSPSRASSRNSVDINLNKKPRHEIDLKSLEWRQINFVRVLAADMVQQANSGHPGAAMGCAPIAHLLWQKVMQYNPADPSWLNRDRFVLSNGHACALQYAMLHLTGYDLSLDDLRAFRQIDSKTPGHPEVGVTAGVEVATGPLGQGLSNGVGLALAAAHMAATFNREGFKVVDHFVYVICGDGCMQEGITSEACSLAGHLGLGRLIVFYDDNKIQIDGGTDLAFTEDVMKRYEAYGWQTIHVEDGDTDLLALEQAIASAKAELSRPTLIKVTTTIGYGSAKQGTAGVHGAPLGYADLANVKKQYGFAEEAFFNVPEDVAAAYGRCKPAGAEKQQSWQKLLEGYRVAHPELAAELERRVAGRLPEGWRDVLPRWTPKDPALATRQSSQEVLNKLCVAVPELVGGSADLTPSNLTKFRGALDFQAATPEGRYIRFGVREHAMAAVCNGIAAYSPALFPFCATFLNFTGYALGAMRVSALSHHGVIYIATHDSIGLGEDGPTHQPVEALLNFRAMPNTLTLRPADANETSGAYMVALEHRTCPSVIALSRQSCPNLSGSSIEAVREGAYVLQQAPEGGAPQLVLCATGSEVALIVDAVPKLPGLRIQLVSMPCWELFDMKPRAYKHTVFPPGVPVLAVEALCAEGWSKYAHSVIGMTTFGASAQGKDLAKRFGFTVENVVAKAKELVSFYESPRVVPDLLDRPDEPWASMSSGH</sequence>
<feature type="domain" description="Transketolase-like pyrimidine-binding" evidence="14">
    <location>
        <begin position="410"/>
        <end position="583"/>
    </location>
</feature>
<evidence type="ECO:0000256" key="13">
    <source>
        <dbReference type="PIRSR" id="PIRSR605478-5"/>
    </source>
</evidence>
<keyword evidence="4" id="KW-0808">Transferase</keyword>
<dbReference type="InterPro" id="IPR005474">
    <property type="entry name" value="Transketolase_N"/>
</dbReference>
<feature type="binding site" evidence="10">
    <location>
        <position position="577"/>
    </location>
    <ligand>
        <name>substrate</name>
    </ligand>
</feature>
<feature type="binding site" evidence="11">
    <location>
        <position position="242"/>
    </location>
    <ligand>
        <name>thiamine diphosphate</name>
        <dbReference type="ChEBI" id="CHEBI:58937"/>
    </ligand>
</feature>
<evidence type="ECO:0000256" key="7">
    <source>
        <dbReference type="ARBA" id="ARBA00023052"/>
    </source>
</evidence>
<evidence type="ECO:0000256" key="3">
    <source>
        <dbReference type="ARBA" id="ARBA00013152"/>
    </source>
</evidence>
<evidence type="ECO:0000256" key="4">
    <source>
        <dbReference type="ARBA" id="ARBA00022679"/>
    </source>
</evidence>
<evidence type="ECO:0000259" key="14">
    <source>
        <dbReference type="SMART" id="SM00861"/>
    </source>
</evidence>
<comment type="caution">
    <text evidence="15">The sequence shown here is derived from an EMBL/GenBank/DDBJ whole genome shotgun (WGS) entry which is preliminary data.</text>
</comment>
<dbReference type="SUPFAM" id="SSF52922">
    <property type="entry name" value="TK C-terminal domain-like"/>
    <property type="match status" value="1"/>
</dbReference>
<evidence type="ECO:0000313" key="15">
    <source>
        <dbReference type="EMBL" id="KOO32062.1"/>
    </source>
</evidence>
<dbReference type="GO" id="GO:0004802">
    <property type="term" value="F:transketolase activity"/>
    <property type="evidence" value="ECO:0007669"/>
    <property type="project" value="UniProtKB-EC"/>
</dbReference>
<dbReference type="NCBIfam" id="TIGR00232">
    <property type="entry name" value="tktlase_bact"/>
    <property type="match status" value="1"/>
</dbReference>
<feature type="binding site" evidence="11">
    <location>
        <position position="123"/>
    </location>
    <ligand>
        <name>thiamine diphosphate</name>
        <dbReference type="ChEBI" id="CHEBI:58937"/>
    </ligand>
</feature>
<feature type="site" description="Important for catalytic activity" evidence="13">
    <location>
        <position position="318"/>
    </location>
</feature>
<dbReference type="InterPro" id="IPR009014">
    <property type="entry name" value="Transketo_C/PFOR_II"/>
</dbReference>
<dbReference type="InterPro" id="IPR033247">
    <property type="entry name" value="Transketolase_fam"/>
</dbReference>
<comment type="cofactor">
    <cofactor evidence="11">
        <name>thiamine diphosphate</name>
        <dbReference type="ChEBI" id="CHEBI:58937"/>
    </cofactor>
    <text evidence="11">Binds 1 thiamine pyrophosphate per subunit. During the reaction, the substrate forms a covalent intermediate with the cofactor.</text>
</comment>
<evidence type="ECO:0000256" key="9">
    <source>
        <dbReference type="PIRSR" id="PIRSR605478-1"/>
    </source>
</evidence>
<dbReference type="GO" id="GO:0006098">
    <property type="term" value="P:pentose-phosphate shunt"/>
    <property type="evidence" value="ECO:0007669"/>
    <property type="project" value="TreeGrafter"/>
</dbReference>
<name>A0A0M0K0G1_9EUKA</name>
<dbReference type="CDD" id="cd07033">
    <property type="entry name" value="TPP_PYR_DXS_TK_like"/>
    <property type="match status" value="1"/>
</dbReference>
<evidence type="ECO:0000256" key="6">
    <source>
        <dbReference type="ARBA" id="ARBA00022842"/>
    </source>
</evidence>
<feature type="binding site" evidence="11">
    <location>
        <position position="494"/>
    </location>
    <ligand>
        <name>thiamine diphosphate</name>
        <dbReference type="ChEBI" id="CHEBI:58937"/>
    </ligand>
</feature>
<evidence type="ECO:0000256" key="2">
    <source>
        <dbReference type="ARBA" id="ARBA00007131"/>
    </source>
</evidence>
<evidence type="ECO:0000256" key="10">
    <source>
        <dbReference type="PIRSR" id="PIRSR605478-2"/>
    </source>
</evidence>
<feature type="binding site" evidence="10">
    <location>
        <position position="518"/>
    </location>
    <ligand>
        <name>substrate</name>
    </ligand>
</feature>
<evidence type="ECO:0000256" key="12">
    <source>
        <dbReference type="PIRSR" id="PIRSR605478-4"/>
    </source>
</evidence>
<organism evidence="15 16">
    <name type="scientific">Chrysochromulina tobinii</name>
    <dbReference type="NCBI Taxonomy" id="1460289"/>
    <lineage>
        <taxon>Eukaryota</taxon>
        <taxon>Haptista</taxon>
        <taxon>Haptophyta</taxon>
        <taxon>Prymnesiophyceae</taxon>
        <taxon>Prymnesiales</taxon>
        <taxon>Chrysochromulinaceae</taxon>
        <taxon>Chrysochromulina</taxon>
    </lineage>
</organism>
<feature type="active site" description="Proton donor" evidence="9">
    <location>
        <position position="467"/>
    </location>
</feature>
<dbReference type="PANTHER" id="PTHR43522">
    <property type="entry name" value="TRANSKETOLASE"/>
    <property type="match status" value="1"/>
</dbReference>
<proteinExistence type="inferred from homology"/>
<gene>
    <name evidence="15" type="ORF">Ctob_015109</name>
</gene>
<dbReference type="CDD" id="cd02012">
    <property type="entry name" value="TPP_TK"/>
    <property type="match status" value="1"/>
</dbReference>
<dbReference type="Proteomes" id="UP000037460">
    <property type="component" value="Unassembled WGS sequence"/>
</dbReference>
<comment type="catalytic activity">
    <reaction evidence="8">
        <text>D-sedoheptulose 7-phosphate + D-glyceraldehyde 3-phosphate = aldehydo-D-ribose 5-phosphate + D-xylulose 5-phosphate</text>
        <dbReference type="Rhea" id="RHEA:10508"/>
        <dbReference type="ChEBI" id="CHEBI:57483"/>
        <dbReference type="ChEBI" id="CHEBI:57737"/>
        <dbReference type="ChEBI" id="CHEBI:58273"/>
        <dbReference type="ChEBI" id="CHEBI:59776"/>
        <dbReference type="EC" id="2.2.1.1"/>
    </reaction>
</comment>
<keyword evidence="7 11" id="KW-0786">Thiamine pyrophosphate</keyword>
<dbReference type="InterPro" id="IPR005478">
    <property type="entry name" value="Transketolase_bac-like"/>
</dbReference>
<dbReference type="Gene3D" id="3.40.50.920">
    <property type="match status" value="1"/>
</dbReference>
<dbReference type="InterPro" id="IPR005475">
    <property type="entry name" value="Transketolase-like_Pyr-bd"/>
</dbReference>
<dbReference type="Pfam" id="PF22613">
    <property type="entry name" value="Transketolase_C_1"/>
    <property type="match status" value="1"/>
</dbReference>
<feature type="binding site" evidence="12">
    <location>
        <position position="242"/>
    </location>
    <ligand>
        <name>Mg(2+)</name>
        <dbReference type="ChEBI" id="CHEBI:18420"/>
    </ligand>
</feature>
<dbReference type="AlphaFoldDB" id="A0A0M0K0G1"/>
<evidence type="ECO:0000256" key="8">
    <source>
        <dbReference type="ARBA" id="ARBA00049473"/>
    </source>
</evidence>
<feature type="site" description="Important for catalytic activity" evidence="13">
    <location>
        <position position="83"/>
    </location>
</feature>
<dbReference type="EMBL" id="JWZX01001857">
    <property type="protein sequence ID" value="KOO32062.1"/>
    <property type="molecule type" value="Genomic_DNA"/>
</dbReference>
<evidence type="ECO:0000256" key="11">
    <source>
        <dbReference type="PIRSR" id="PIRSR605478-3"/>
    </source>
</evidence>
<dbReference type="FunFam" id="3.40.50.970:FF:000003">
    <property type="entry name" value="Transketolase"/>
    <property type="match status" value="1"/>
</dbReference>
<dbReference type="InterPro" id="IPR029061">
    <property type="entry name" value="THDP-binding"/>
</dbReference>
<feature type="binding site" evidence="11">
    <location>
        <begin position="171"/>
        <end position="173"/>
    </location>
    <ligand>
        <name>thiamine diphosphate</name>
        <dbReference type="ChEBI" id="CHEBI:58937"/>
    </ligand>
</feature>
<dbReference type="FunFam" id="3.40.50.970:FF:000004">
    <property type="entry name" value="Transketolase"/>
    <property type="match status" value="1"/>
</dbReference>
<feature type="binding site" evidence="10">
    <location>
        <position position="318"/>
    </location>
    <ligand>
        <name>substrate</name>
    </ligand>
</feature>
<dbReference type="InterPro" id="IPR055152">
    <property type="entry name" value="Transketolase-like_C_2"/>
</dbReference>
<comment type="similarity">
    <text evidence="2">Belongs to the transketolase family.</text>
</comment>
<dbReference type="OrthoDB" id="10267175at2759"/>
<evidence type="ECO:0000256" key="5">
    <source>
        <dbReference type="ARBA" id="ARBA00022723"/>
    </source>
</evidence>
<feature type="binding site" evidence="10">
    <location>
        <position position="413"/>
    </location>
    <ligand>
        <name>substrate</name>
    </ligand>
</feature>
<dbReference type="Pfam" id="PF00456">
    <property type="entry name" value="Transketolase_N"/>
    <property type="match status" value="1"/>
</dbReference>
<comment type="cofactor">
    <cofactor evidence="12">
        <name>Mg(2+)</name>
        <dbReference type="ChEBI" id="CHEBI:18420"/>
    </cofactor>
    <text evidence="12">Binds 1 Mg(2+) ion per subunit. Can also utilize other divalent metal cations, such as Ca(2+), Mn(2+) and Co(2+).</text>
</comment>
<dbReference type="GO" id="GO:0046872">
    <property type="term" value="F:metal ion binding"/>
    <property type="evidence" value="ECO:0007669"/>
    <property type="project" value="UniProtKB-KW"/>
</dbReference>
<dbReference type="GO" id="GO:0005634">
    <property type="term" value="C:nucleus"/>
    <property type="evidence" value="ECO:0007669"/>
    <property type="project" value="TreeGrafter"/>
</dbReference>
<dbReference type="GO" id="GO:0005829">
    <property type="term" value="C:cytosol"/>
    <property type="evidence" value="ECO:0007669"/>
    <property type="project" value="TreeGrafter"/>
</dbReference>
<feature type="binding site" evidence="10">
    <location>
        <position position="440"/>
    </location>
    <ligand>
        <name>substrate</name>
    </ligand>
</feature>
<feature type="binding site" evidence="11">
    <location>
        <position position="318"/>
    </location>
    <ligand>
        <name>thiamine diphosphate</name>
        <dbReference type="ChEBI" id="CHEBI:58937"/>
    </ligand>
</feature>
<feature type="binding site" evidence="10">
    <location>
        <position position="530"/>
    </location>
    <ligand>
        <name>substrate</name>
    </ligand>
</feature>
<evidence type="ECO:0000313" key="16">
    <source>
        <dbReference type="Proteomes" id="UP000037460"/>
    </source>
</evidence>
<feature type="binding site" evidence="12">
    <location>
        <position position="212"/>
    </location>
    <ligand>
        <name>Mg(2+)</name>
        <dbReference type="ChEBI" id="CHEBI:18420"/>
    </ligand>
</feature>
<dbReference type="PANTHER" id="PTHR43522:SF2">
    <property type="entry name" value="TRANSKETOLASE 1-RELATED"/>
    <property type="match status" value="1"/>
</dbReference>
<accession>A0A0M0K0G1</accession>
<dbReference type="SMART" id="SM00861">
    <property type="entry name" value="Transket_pyr"/>
    <property type="match status" value="1"/>
</dbReference>
<keyword evidence="6 12" id="KW-0460">Magnesium</keyword>
<feature type="binding site" evidence="10">
    <location>
        <position position="83"/>
    </location>
    <ligand>
        <name>substrate</name>
    </ligand>
</feature>
<comment type="cofactor">
    <cofactor evidence="1">
        <name>Co(2+)</name>
        <dbReference type="ChEBI" id="CHEBI:48828"/>
    </cofactor>
</comment>
<protein>
    <recommendedName>
        <fullName evidence="3">transketolase</fullName>
        <ecNumber evidence="3">2.2.1.1</ecNumber>
    </recommendedName>
</protein>
<dbReference type="EC" id="2.2.1.1" evidence="3"/>
<feature type="binding site" evidence="12">
    <location>
        <position position="244"/>
    </location>
    <ligand>
        <name>Mg(2+)</name>
        <dbReference type="ChEBI" id="CHEBI:18420"/>
    </ligand>
</feature>
<keyword evidence="5 12" id="KW-0479">Metal-binding</keyword>
<dbReference type="PROSITE" id="PS00801">
    <property type="entry name" value="TRANSKETOLASE_1"/>
    <property type="match status" value="1"/>
</dbReference>
<feature type="binding site" evidence="11">
    <location>
        <position position="213"/>
    </location>
    <ligand>
        <name>thiamine diphosphate</name>
        <dbReference type="ChEBI" id="CHEBI:58937"/>
    </ligand>
</feature>